<dbReference type="GO" id="GO:0006367">
    <property type="term" value="P:transcription initiation at RNA polymerase II promoter"/>
    <property type="evidence" value="ECO:0007669"/>
    <property type="project" value="InterPro"/>
</dbReference>
<dbReference type="AlphaFoldDB" id="A0A6P8QRL0"/>
<dbReference type="GO" id="GO:0005673">
    <property type="term" value="C:transcription factor TFIIE complex"/>
    <property type="evidence" value="ECO:0007669"/>
    <property type="project" value="TreeGrafter"/>
</dbReference>
<dbReference type="InterPro" id="IPR021600">
    <property type="entry name" value="TFIIE_asu_C"/>
</dbReference>
<dbReference type="InterPro" id="IPR002853">
    <property type="entry name" value="TFIIE_asu"/>
</dbReference>
<evidence type="ECO:0000256" key="1">
    <source>
        <dbReference type="ARBA" id="ARBA00004123"/>
    </source>
</evidence>
<keyword evidence="10" id="KW-0539">Nucleus</keyword>
<keyword evidence="3" id="KW-0597">Phosphoprotein</keyword>
<organism evidence="17 18">
    <name type="scientific">Geotrypetes seraphini</name>
    <name type="common">Gaboon caecilian</name>
    <name type="synonym">Caecilia seraphini</name>
    <dbReference type="NCBI Taxonomy" id="260995"/>
    <lineage>
        <taxon>Eukaryota</taxon>
        <taxon>Metazoa</taxon>
        <taxon>Chordata</taxon>
        <taxon>Craniata</taxon>
        <taxon>Vertebrata</taxon>
        <taxon>Euteleostomi</taxon>
        <taxon>Amphibia</taxon>
        <taxon>Gymnophiona</taxon>
        <taxon>Geotrypetes</taxon>
    </lineage>
</organism>
<dbReference type="FunFam" id="3.30.40.10:FF:000087">
    <property type="entry name" value="General transcription factor IIE subunit 1"/>
    <property type="match status" value="1"/>
</dbReference>
<keyword evidence="9" id="KW-0804">Transcription</keyword>
<dbReference type="OrthoDB" id="361102at2759"/>
<dbReference type="InterPro" id="IPR024550">
    <property type="entry name" value="TFIIEa/SarR/Rpc3_HTH_dom"/>
</dbReference>
<keyword evidence="6" id="KW-0862">Zinc</keyword>
<comment type="subunit">
    <text evidence="12">Tetramer of two alpha and two beta chains. Interacts with TAF6/TAFII80. Interacts with ATF7IP. Interacts with SND1. Part of TBP-based Pol II pre-initiation complex (PIC), in which Pol II core assembles with general transcription factors and other specific initiation factors including GTF2E1, GTF2E2, GTF2F1, GTF2F2, TCEA1, ERCC2, ERCC3, GTF2H2, GTF2H3, GTF2H4, GTF2H5, GTF2A1, GTF2A2, GTF2B and TBP; this large multi-subunit PIC complex mediates DNA unwinding and targets Pol II core to the transcription start site where the first phosphodiester bond forms.</text>
</comment>
<keyword evidence="8" id="KW-0805">Transcription regulation</keyword>
<accession>A0A6P8QRL0</accession>
<evidence type="ECO:0000256" key="7">
    <source>
        <dbReference type="ARBA" id="ARBA00022990"/>
    </source>
</evidence>
<dbReference type="Pfam" id="PF11521">
    <property type="entry name" value="TFIIE-A_C"/>
    <property type="match status" value="1"/>
</dbReference>
<dbReference type="InParanoid" id="A0A6P8QRL0"/>
<sequence>MLAGLAQPGPHEALAQGVRLLSNILFTITLKHFYSLQLHLLYKYTEVVSGFPGLIAMGDTGVITEVPAALKRLAKYIVRGFYELEYSLTIDVLIRYPCVKEDDMALLLKFDKKQLRTILTTLKSDKFIKSRMRVETGPSGKSTRHNYYYLNYKMLVNVVKYKLDHIRRKIEADERDSTTRASFKCPSCLSNFSDLEVNQLFDPFSETFRCTYCSMEVEEDLSALPKRDARTLLAKFNEQIEPIFVLLRETEDIVLSSDLLEPQPVEIPELAISYDQRPGSPLMGIGGRAEKWADRMSSASNMYVQNLVINVQDSEVKKKGKKSKEQPVWMRESTVQGMLDTVHTSLDVPTVCDENVNQDNSSADNEVIRTLLIHELKSSSGQGISPAPNCNQSDSESDTSESEEDKKQFKPATVKAVSSKIEQGEEQEVLDPSVVVAGKLYCYSEVSQNPELVSLMTEDERDAYIQVGQQMFQSAFE</sequence>
<evidence type="ECO:0000313" key="18">
    <source>
        <dbReference type="RefSeq" id="XP_033799829.1"/>
    </source>
</evidence>
<proteinExistence type="inferred from homology"/>
<evidence type="ECO:0000256" key="13">
    <source>
        <dbReference type="ARBA" id="ARBA00073913"/>
    </source>
</evidence>
<keyword evidence="5" id="KW-0863">Zinc-finger</keyword>
<evidence type="ECO:0000256" key="8">
    <source>
        <dbReference type="ARBA" id="ARBA00023015"/>
    </source>
</evidence>
<protein>
    <recommendedName>
        <fullName evidence="13">General transcription factor IIE subunit 1</fullName>
    </recommendedName>
    <alternativeName>
        <fullName evidence="14">Transcription initiation factor IIE subunit alpha</fullName>
    </alternativeName>
</protein>
<evidence type="ECO:0000256" key="12">
    <source>
        <dbReference type="ARBA" id="ARBA00065242"/>
    </source>
</evidence>
<keyword evidence="4" id="KW-0479">Metal-binding</keyword>
<evidence type="ECO:0000256" key="14">
    <source>
        <dbReference type="ARBA" id="ARBA00080958"/>
    </source>
</evidence>
<evidence type="ECO:0000256" key="2">
    <source>
        <dbReference type="ARBA" id="ARBA00008947"/>
    </source>
</evidence>
<dbReference type="InterPro" id="IPR013083">
    <property type="entry name" value="Znf_RING/FYVE/PHD"/>
</dbReference>
<evidence type="ECO:0000256" key="3">
    <source>
        <dbReference type="ARBA" id="ARBA00022553"/>
    </source>
</evidence>
<evidence type="ECO:0000256" key="4">
    <source>
        <dbReference type="ARBA" id="ARBA00022723"/>
    </source>
</evidence>
<dbReference type="InterPro" id="IPR017919">
    <property type="entry name" value="TFIIE/TFIIEa_HTH"/>
</dbReference>
<dbReference type="GeneID" id="117360265"/>
<evidence type="ECO:0000313" key="17">
    <source>
        <dbReference type="Proteomes" id="UP000515159"/>
    </source>
</evidence>
<feature type="compositionally biased region" description="Polar residues" evidence="15">
    <location>
        <begin position="379"/>
        <end position="392"/>
    </location>
</feature>
<dbReference type="SUPFAM" id="SSF57783">
    <property type="entry name" value="Zinc beta-ribbon"/>
    <property type="match status" value="1"/>
</dbReference>
<dbReference type="PANTHER" id="PTHR13097:SF10">
    <property type="entry name" value="HTH TFE_IIEALPHA-TYPE DOMAIN-CONTAINING PROTEIN"/>
    <property type="match status" value="1"/>
</dbReference>
<feature type="domain" description="HTH TFE/IIEalpha-type" evidence="16">
    <location>
        <begin position="70"/>
        <end position="160"/>
    </location>
</feature>
<keyword evidence="7" id="KW-0007">Acetylation</keyword>
<evidence type="ECO:0000256" key="6">
    <source>
        <dbReference type="ARBA" id="ARBA00022833"/>
    </source>
</evidence>
<evidence type="ECO:0000256" key="15">
    <source>
        <dbReference type="SAM" id="MobiDB-lite"/>
    </source>
</evidence>
<dbReference type="SMART" id="SM00531">
    <property type="entry name" value="TFIIE"/>
    <property type="match status" value="1"/>
</dbReference>
<keyword evidence="17" id="KW-1185">Reference proteome</keyword>
<dbReference type="PROSITE" id="PS51344">
    <property type="entry name" value="HTH_TFE_IIE"/>
    <property type="match status" value="1"/>
</dbReference>
<reference evidence="18" key="1">
    <citation type="submission" date="2025-08" db="UniProtKB">
        <authorList>
            <consortium name="RefSeq"/>
        </authorList>
    </citation>
    <scope>IDENTIFICATION</scope>
</reference>
<dbReference type="KEGG" id="gsh:117360265"/>
<dbReference type="Gene3D" id="3.30.40.10">
    <property type="entry name" value="Zinc/RING finger domain, C3HC4 (zinc finger)"/>
    <property type="match status" value="1"/>
</dbReference>
<dbReference type="GO" id="GO:0008270">
    <property type="term" value="F:zinc ion binding"/>
    <property type="evidence" value="ECO:0007669"/>
    <property type="project" value="UniProtKB-KW"/>
</dbReference>
<dbReference type="RefSeq" id="XP_033799829.1">
    <property type="nucleotide sequence ID" value="XM_033943938.1"/>
</dbReference>
<comment type="similarity">
    <text evidence="2">Belongs to the TFIIE alpha subunit family.</text>
</comment>
<dbReference type="Pfam" id="PF02002">
    <property type="entry name" value="TFIIE_alpha"/>
    <property type="match status" value="1"/>
</dbReference>
<comment type="subcellular location">
    <subcellularLocation>
        <location evidence="1">Nucleus</location>
    </subcellularLocation>
</comment>
<dbReference type="Proteomes" id="UP000515159">
    <property type="component" value="Chromosome 1"/>
</dbReference>
<name>A0A6P8QRL0_GEOSA</name>
<dbReference type="Gene3D" id="6.10.140.1250">
    <property type="match status" value="1"/>
</dbReference>
<evidence type="ECO:0000256" key="5">
    <source>
        <dbReference type="ARBA" id="ARBA00022771"/>
    </source>
</evidence>
<evidence type="ECO:0000259" key="16">
    <source>
        <dbReference type="PROSITE" id="PS51344"/>
    </source>
</evidence>
<evidence type="ECO:0000256" key="9">
    <source>
        <dbReference type="ARBA" id="ARBA00023163"/>
    </source>
</evidence>
<dbReference type="PANTHER" id="PTHR13097">
    <property type="entry name" value="TRANSCRIPTION INITIATION FACTOR IIE, ALPHA SUBUNIT"/>
    <property type="match status" value="1"/>
</dbReference>
<gene>
    <name evidence="18" type="primary">LOC117360265</name>
</gene>
<feature type="region of interest" description="Disordered" evidence="15">
    <location>
        <begin position="379"/>
        <end position="411"/>
    </location>
</feature>
<comment type="function">
    <text evidence="11">Recruits TFIIH to the initiation complex and stimulates the RNA polymerase II C-terminal domain kinase and DNA-dependent ATPase activities of TFIIH. Both TFIIH and TFIIE are required for promoter clearance by RNA polymerase.</text>
</comment>
<evidence type="ECO:0000256" key="11">
    <source>
        <dbReference type="ARBA" id="ARBA00025581"/>
    </source>
</evidence>
<evidence type="ECO:0000256" key="10">
    <source>
        <dbReference type="ARBA" id="ARBA00023242"/>
    </source>
</evidence>
<dbReference type="InterPro" id="IPR039997">
    <property type="entry name" value="TFE"/>
</dbReference>